<evidence type="ECO:0000313" key="7">
    <source>
        <dbReference type="Proteomes" id="UP000001424"/>
    </source>
</evidence>
<dbReference type="InterPro" id="IPR052362">
    <property type="entry name" value="HTH-GbsR_regulator"/>
</dbReference>
<accession>Q7NW84</accession>
<dbReference type="STRING" id="243365.CV_2106"/>
<keyword evidence="2 4" id="KW-0238">DNA-binding</keyword>
<dbReference type="InterPro" id="IPR036390">
    <property type="entry name" value="WH_DNA-bd_sf"/>
</dbReference>
<name>Q7NW84_CHRVO</name>
<dbReference type="PANTHER" id="PTHR38465:SF1">
    <property type="entry name" value="HTH-TYPE TRANSCRIPTIONAL REGULATOR MJ1563-RELATED"/>
    <property type="match status" value="1"/>
</dbReference>
<keyword evidence="1 4" id="KW-0805">Transcription regulation</keyword>
<comment type="similarity">
    <text evidence="4">Belongs to the GbsR family.</text>
</comment>
<keyword evidence="3 4" id="KW-0804">Transcription</keyword>
<dbReference type="HOGENOM" id="CLU_107540_0_0_4"/>
<dbReference type="InterPro" id="IPR000835">
    <property type="entry name" value="HTH_MarR-typ"/>
</dbReference>
<dbReference type="Proteomes" id="UP000001424">
    <property type="component" value="Chromosome"/>
</dbReference>
<evidence type="ECO:0000256" key="3">
    <source>
        <dbReference type="ARBA" id="ARBA00023163"/>
    </source>
</evidence>
<protein>
    <recommendedName>
        <fullName evidence="4">HTH-type transcriptional regulator</fullName>
    </recommendedName>
</protein>
<reference evidence="6 7" key="1">
    <citation type="journal article" date="2003" name="Proc. Natl. Acad. Sci. U.S.A.">
        <title>The complete genome sequence of Chromobacterium violaceum reveals remarkable and exploitable bacterial adaptability.</title>
        <authorList>
            <person name="Vasconcelos A.T.R."/>
            <person name="de Almeida D.F."/>
            <person name="Almeida F.C."/>
            <person name="de Almeida L.G.P."/>
            <person name="de Almeida R."/>
            <person name="Goncalves J.A.A."/>
            <person name="Andrade E.M."/>
            <person name="Antonio R.V."/>
            <person name="Araripe J."/>
            <person name="de Araujo M.F.F."/>
            <person name="Filho S.A."/>
            <person name="Azevedo V."/>
            <person name="Batista A.J."/>
            <person name="Bataus L.A.M."/>
            <person name="Batista J.S."/>
            <person name="Belo A."/>
            <person name="vander Berg C."/>
            <person name="Blamey J."/>
            <person name="Bogo M."/>
            <person name="Bonato S."/>
            <person name="Bordignon J."/>
            <person name="Brito C.A."/>
            <person name="Brocchi M."/>
            <person name="Burity H.A."/>
            <person name="Camargo A.A."/>
            <person name="Cardoso D.D.P."/>
            <person name="Carneiro N.P."/>
            <person name="Carraro D.M."/>
            <person name="Carvalho C.M.B."/>
            <person name="Cascardo J.C.M."/>
            <person name="Cavada B.S."/>
            <person name="Chueire L.M.O."/>
            <person name="Pasa T.B.C."/>
            <person name="Duran N."/>
            <person name="Fagundes N."/>
            <person name="Falcao C.L."/>
            <person name="Fantinatti F."/>
            <person name="Farias I.P."/>
            <person name="Felipe M.S.S."/>
            <person name="Ferrari L.P."/>
            <person name="Ferro J.A."/>
            <person name="Ferro M.I.T."/>
            <person name="Franco G.R."/>
            <person name="Freitas N.S.A."/>
            <person name="Furlan L.R."/>
            <person name="Gazzinelli R.T."/>
            <person name="Gomes E.A."/>
            <person name="Goncalves P.R."/>
            <person name="Grangeiro T.B."/>
            <person name="Grattapaglia D."/>
            <person name="Grisard E.C."/>
            <person name="Guimaraes C.T."/>
            <person name="Hanna E.S."/>
            <person name="Hungria M."/>
            <person name="Jardim S.N."/>
            <person name="Laurino J."/>
            <person name="Leoi L.C.T."/>
            <person name="Fassarella L."/>
            <person name="Lima A."/>
            <person name="Loureiro M.F."/>
            <person name="Lyra M.C.P."/>
            <person name="Macedo M."/>
            <person name="Madeira H.M.F."/>
            <person name="Manfio G.P."/>
            <person name="Maranhao A.Q."/>
            <person name="Martins W.S."/>
            <person name="di Mauro S.M.Z."/>
            <person name="de Medeiros S.R.B."/>
            <person name="Meissner R.D.V."/>
            <person name="Menck C.F.M."/>
            <person name="Moreira M.A.M."/>
            <person name="Nascimento F.F."/>
            <person name="Nicolas M.F."/>
            <person name="Oliveira J.G."/>
            <person name="Oliveira S.C."/>
            <person name="Paixao R.F.C."/>
            <person name="Parente J.A."/>
            <person name="Pedrosa F.O."/>
            <person name="Pena S.J.D."/>
            <person name="Perreira J.O."/>
            <person name="Perreira M."/>
            <person name="Pinto L.S.R.C."/>
            <person name="Pinto L.S."/>
            <person name="Porto J.I.R."/>
            <person name="Potrich D.P."/>
            <person name="Neto C.E.R."/>
            <person name="Reis A.M.M."/>
            <person name="Rigo L.U."/>
            <person name="Rondinelli E."/>
            <person name="dos Santos E.B.P."/>
            <person name="Santos F.R."/>
            <person name="Schneider M.P.C."/>
            <person name="Seuanez H.N."/>
            <person name="Silva A.M.R."/>
            <person name="da Silva A.L.C."/>
            <person name="Silva D.W."/>
            <person name="Silva R."/>
            <person name="Simoes I.C."/>
            <person name="Simon D."/>
            <person name="Soares C.M.A."/>
            <person name="Soares R.B.A."/>
            <person name="Souza E.M."/>
            <person name="Souza K.R.L."/>
            <person name="Souza R.C."/>
            <person name="Steffens M.B.R."/>
            <person name="Steindel M."/>
            <person name="Teixeira S.R."/>
            <person name="Urmenyi T."/>
            <person name="Vettore A."/>
            <person name="Wassem R."/>
            <person name="Zaha A."/>
            <person name="Simpson A.J.G."/>
        </authorList>
    </citation>
    <scope>NUCLEOTIDE SEQUENCE [LARGE SCALE GENOMIC DNA]</scope>
    <source>
        <strain evidence="7">ATCC 12472 / DSM 30191 / JCM 1249 / NBRC 12614 / NCIMB 9131 / NCTC 9757</strain>
    </source>
</reference>
<evidence type="ECO:0000256" key="4">
    <source>
        <dbReference type="PIRNR" id="PIRNR006707"/>
    </source>
</evidence>
<evidence type="ECO:0000256" key="2">
    <source>
        <dbReference type="ARBA" id="ARBA00023125"/>
    </source>
</evidence>
<dbReference type="GO" id="GO:0003700">
    <property type="term" value="F:DNA-binding transcription factor activity"/>
    <property type="evidence" value="ECO:0007669"/>
    <property type="project" value="InterPro"/>
</dbReference>
<evidence type="ECO:0000313" key="6">
    <source>
        <dbReference type="EMBL" id="AAQ59778.1"/>
    </source>
</evidence>
<keyword evidence="7" id="KW-1185">Reference proteome</keyword>
<dbReference type="EMBL" id="AE016825">
    <property type="protein sequence ID" value="AAQ59778.1"/>
    <property type="molecule type" value="Genomic_DNA"/>
</dbReference>
<dbReference type="KEGG" id="cvi:CV_2106"/>
<dbReference type="Gene3D" id="1.10.10.10">
    <property type="entry name" value="Winged helix-like DNA-binding domain superfamily/Winged helix DNA-binding domain"/>
    <property type="match status" value="1"/>
</dbReference>
<proteinExistence type="inferred from homology"/>
<feature type="domain" description="HTH marR-type" evidence="5">
    <location>
        <begin position="34"/>
        <end position="92"/>
    </location>
</feature>
<dbReference type="Pfam" id="PF12802">
    <property type="entry name" value="MarR_2"/>
    <property type="match status" value="1"/>
</dbReference>
<dbReference type="AlphaFoldDB" id="Q7NW84"/>
<dbReference type="InterPro" id="IPR026282">
    <property type="entry name" value="MJ1563"/>
</dbReference>
<dbReference type="GO" id="GO:0003677">
    <property type="term" value="F:DNA binding"/>
    <property type="evidence" value="ECO:0007669"/>
    <property type="project" value="UniProtKB-UniRule"/>
</dbReference>
<dbReference type="SUPFAM" id="SSF46785">
    <property type="entry name" value="Winged helix' DNA-binding domain"/>
    <property type="match status" value="1"/>
</dbReference>
<dbReference type="PIRSF" id="PIRSF006707">
    <property type="entry name" value="MJ1563"/>
    <property type="match status" value="1"/>
</dbReference>
<gene>
    <name evidence="6" type="ordered locus">CV_2106</name>
</gene>
<dbReference type="InterPro" id="IPR036388">
    <property type="entry name" value="WH-like_DNA-bd_sf"/>
</dbReference>
<evidence type="ECO:0000259" key="5">
    <source>
        <dbReference type="Pfam" id="PF12802"/>
    </source>
</evidence>
<organism evidence="6 7">
    <name type="scientific">Chromobacterium violaceum (strain ATCC 12472 / DSM 30191 / JCM 1249 / CCUG 213 / NBRC 12614 / NCIMB 9131 / NCTC 9757 / MK)</name>
    <dbReference type="NCBI Taxonomy" id="243365"/>
    <lineage>
        <taxon>Bacteria</taxon>
        <taxon>Pseudomonadati</taxon>
        <taxon>Pseudomonadota</taxon>
        <taxon>Betaproteobacteria</taxon>
        <taxon>Neisseriales</taxon>
        <taxon>Chromobacteriaceae</taxon>
        <taxon>Chromobacterium</taxon>
    </lineage>
</organism>
<sequence>MTEISEITIFQIMELTPVSQRFVLHWGEMGTRWGVNRTVAQIHALLFISGRAMCAEELAETLNVARSNVSNSLKELQGWKLIRNVHVLGDRRDHFETSGDVWELFRIIVAERQRREIEPTLQVLRECMESPEFKLESPLAQQRIRNTWQFMDTLTAWTREMLRLSTATLSKVLKMGAGIQKLLGRGKPDADE</sequence>
<dbReference type="eggNOG" id="COG1510">
    <property type="taxonomic scope" value="Bacteria"/>
</dbReference>
<evidence type="ECO:0000256" key="1">
    <source>
        <dbReference type="ARBA" id="ARBA00023015"/>
    </source>
</evidence>
<dbReference type="PANTHER" id="PTHR38465">
    <property type="entry name" value="HTH-TYPE TRANSCRIPTIONAL REGULATOR MJ1563-RELATED"/>
    <property type="match status" value="1"/>
</dbReference>